<keyword evidence="3" id="KW-1185">Reference proteome</keyword>
<feature type="non-terminal residue" evidence="2">
    <location>
        <position position="257"/>
    </location>
</feature>
<proteinExistence type="predicted"/>
<dbReference type="AlphaFoldDB" id="A0AAV5WYA7"/>
<feature type="compositionally biased region" description="Polar residues" evidence="1">
    <location>
        <begin position="44"/>
        <end position="55"/>
    </location>
</feature>
<name>A0AAV5WYA7_9BILA</name>
<feature type="non-terminal residue" evidence="2">
    <location>
        <position position="1"/>
    </location>
</feature>
<evidence type="ECO:0000313" key="2">
    <source>
        <dbReference type="EMBL" id="GMT35605.1"/>
    </source>
</evidence>
<organism evidence="2 3">
    <name type="scientific">Pristionchus fissidentatus</name>
    <dbReference type="NCBI Taxonomy" id="1538716"/>
    <lineage>
        <taxon>Eukaryota</taxon>
        <taxon>Metazoa</taxon>
        <taxon>Ecdysozoa</taxon>
        <taxon>Nematoda</taxon>
        <taxon>Chromadorea</taxon>
        <taxon>Rhabditida</taxon>
        <taxon>Rhabditina</taxon>
        <taxon>Diplogasteromorpha</taxon>
        <taxon>Diplogasteroidea</taxon>
        <taxon>Neodiplogasteridae</taxon>
        <taxon>Pristionchus</taxon>
    </lineage>
</organism>
<feature type="compositionally biased region" description="Polar residues" evidence="1">
    <location>
        <begin position="9"/>
        <end position="23"/>
    </location>
</feature>
<accession>A0AAV5WYA7</accession>
<evidence type="ECO:0000256" key="1">
    <source>
        <dbReference type="SAM" id="MobiDB-lite"/>
    </source>
</evidence>
<dbReference type="Proteomes" id="UP001432322">
    <property type="component" value="Unassembled WGS sequence"/>
</dbReference>
<feature type="compositionally biased region" description="Basic and acidic residues" evidence="1">
    <location>
        <begin position="28"/>
        <end position="42"/>
    </location>
</feature>
<protein>
    <submittedName>
        <fullName evidence="2">Uncharacterized protein</fullName>
    </submittedName>
</protein>
<dbReference type="EMBL" id="BTSY01000007">
    <property type="protein sequence ID" value="GMT35605.1"/>
    <property type="molecule type" value="Genomic_DNA"/>
</dbReference>
<comment type="caution">
    <text evidence="2">The sequence shown here is derived from an EMBL/GenBank/DDBJ whole genome shotgun (WGS) entry which is preliminary data.</text>
</comment>
<sequence>NRHSKQLHNSHPSGSMPSSNFVHKQTKRPREVMQRTRADLSKARPTTVQHPEVSSGNPLLLLPPWELVTDLDTLRSRKETTNKALQQVIADHKRTGVNIDVQMMVINQHKKLEEETELKYANFMAKWLSCPVIKSQQDMERAVAEIPSFTIDQLNEMFFTSAEIEGEYGTKFKWSEQLKKIIKHETIKAIRRDGATERERMAVQTPNWDGTPFPGWKFRLSKDRANSTSRFSFMSSVMKHNRSAFEGEEPWRITMWE</sequence>
<feature type="region of interest" description="Disordered" evidence="1">
    <location>
        <begin position="1"/>
        <end position="55"/>
    </location>
</feature>
<reference evidence="2" key="1">
    <citation type="submission" date="2023-10" db="EMBL/GenBank/DDBJ databases">
        <title>Genome assembly of Pristionchus species.</title>
        <authorList>
            <person name="Yoshida K."/>
            <person name="Sommer R.J."/>
        </authorList>
    </citation>
    <scope>NUCLEOTIDE SEQUENCE</scope>
    <source>
        <strain evidence="2">RS5133</strain>
    </source>
</reference>
<evidence type="ECO:0000313" key="3">
    <source>
        <dbReference type="Proteomes" id="UP001432322"/>
    </source>
</evidence>
<gene>
    <name evidence="2" type="ORF">PFISCL1PPCAC_26902</name>
</gene>